<keyword evidence="1" id="KW-0812">Transmembrane</keyword>
<sequence>MYGRDLEEKTKVIIEWLSMHGLAGEKCRYSHYISEINNFYRAIVPFPDNIYKLFNNSRDSVGELLIINDIYDRFSEEKSIGFQDRLKKAINGPIYVNENSVHLQTKPDSSRDFLFELFVASWLSRLGYRLSFDDEADVFSSKNGINLICQCKRIYSKNKVERNIKKAGKQLKESISNHDKSIGMIVLDVSNFVFFSQVDEFDNDTDFMKIIDDQIDFFYDQHRSIINQENEKSFSFSMGVCLIASKTVWHGGGIFMAHAHKVIISPRRTKKEEEAIRRSLTGQYLPLKETMKVSRFHIFVWVVVLGFILPYLCYIILKRK</sequence>
<keyword evidence="1" id="KW-0472">Membrane</keyword>
<dbReference type="RefSeq" id="WP_166117192.1">
    <property type="nucleotide sequence ID" value="NZ_BAABDB010000014.1"/>
</dbReference>
<dbReference type="AlphaFoldDB" id="A0A841QKJ2"/>
<proteinExistence type="predicted"/>
<evidence type="ECO:0000256" key="1">
    <source>
        <dbReference type="SAM" id="Phobius"/>
    </source>
</evidence>
<name>A0A841QKJ2_9PROT</name>
<protein>
    <submittedName>
        <fullName evidence="2">Uncharacterized protein (UPF0147 family)</fullName>
    </submittedName>
</protein>
<organism evidence="2 3">
    <name type="scientific">Acetobacter lovaniensis</name>
    <dbReference type="NCBI Taxonomy" id="104100"/>
    <lineage>
        <taxon>Bacteria</taxon>
        <taxon>Pseudomonadati</taxon>
        <taxon>Pseudomonadota</taxon>
        <taxon>Alphaproteobacteria</taxon>
        <taxon>Acetobacterales</taxon>
        <taxon>Acetobacteraceae</taxon>
        <taxon>Acetobacter</taxon>
    </lineage>
</organism>
<dbReference type="EMBL" id="JACHIE010000038">
    <property type="protein sequence ID" value="MBB6458805.1"/>
    <property type="molecule type" value="Genomic_DNA"/>
</dbReference>
<reference evidence="2 3" key="1">
    <citation type="submission" date="2020-08" db="EMBL/GenBank/DDBJ databases">
        <title>Genomic Encyclopedia of Type Strains, Phase IV (KMG-IV): sequencing the most valuable type-strain genomes for metagenomic binning, comparative biology and taxonomic classification.</title>
        <authorList>
            <person name="Goeker M."/>
        </authorList>
    </citation>
    <scope>NUCLEOTIDE SEQUENCE [LARGE SCALE GENOMIC DNA]</scope>
    <source>
        <strain evidence="2 3">DSM 4491</strain>
    </source>
</reference>
<evidence type="ECO:0000313" key="3">
    <source>
        <dbReference type="Proteomes" id="UP000578000"/>
    </source>
</evidence>
<evidence type="ECO:0000313" key="2">
    <source>
        <dbReference type="EMBL" id="MBB6458805.1"/>
    </source>
</evidence>
<accession>A0A841QKJ2</accession>
<feature type="transmembrane region" description="Helical" evidence="1">
    <location>
        <begin position="298"/>
        <end position="317"/>
    </location>
</feature>
<keyword evidence="1" id="KW-1133">Transmembrane helix</keyword>
<dbReference type="Proteomes" id="UP000578000">
    <property type="component" value="Unassembled WGS sequence"/>
</dbReference>
<keyword evidence="3" id="KW-1185">Reference proteome</keyword>
<gene>
    <name evidence="2" type="ORF">HNR55_003424</name>
</gene>
<comment type="caution">
    <text evidence="2">The sequence shown here is derived from an EMBL/GenBank/DDBJ whole genome shotgun (WGS) entry which is preliminary data.</text>
</comment>